<dbReference type="OrthoDB" id="6424237at2759"/>
<evidence type="ECO:0000313" key="8">
    <source>
        <dbReference type="Proteomes" id="UP000887013"/>
    </source>
</evidence>
<feature type="transmembrane region" description="Helical" evidence="5">
    <location>
        <begin position="64"/>
        <end position="84"/>
    </location>
</feature>
<dbReference type="InterPro" id="IPR011701">
    <property type="entry name" value="MFS"/>
</dbReference>
<dbReference type="InterPro" id="IPR020846">
    <property type="entry name" value="MFS_dom"/>
</dbReference>
<feature type="transmembrane region" description="Helical" evidence="5">
    <location>
        <begin position="277"/>
        <end position="299"/>
    </location>
</feature>
<evidence type="ECO:0000256" key="3">
    <source>
        <dbReference type="ARBA" id="ARBA00022989"/>
    </source>
</evidence>
<feature type="transmembrane region" description="Helical" evidence="5">
    <location>
        <begin position="120"/>
        <end position="144"/>
    </location>
</feature>
<evidence type="ECO:0000256" key="2">
    <source>
        <dbReference type="ARBA" id="ARBA00022692"/>
    </source>
</evidence>
<comment type="caution">
    <text evidence="7">The sequence shown here is derived from an EMBL/GenBank/DDBJ whole genome shotgun (WGS) entry which is preliminary data.</text>
</comment>
<dbReference type="PROSITE" id="PS50850">
    <property type="entry name" value="MFS"/>
    <property type="match status" value="1"/>
</dbReference>
<evidence type="ECO:0000256" key="5">
    <source>
        <dbReference type="SAM" id="Phobius"/>
    </source>
</evidence>
<dbReference type="PANTHER" id="PTHR11662">
    <property type="entry name" value="SOLUTE CARRIER FAMILY 17"/>
    <property type="match status" value="1"/>
</dbReference>
<accession>A0A8X6MVN8</accession>
<dbReference type="GO" id="GO:0016020">
    <property type="term" value="C:membrane"/>
    <property type="evidence" value="ECO:0007669"/>
    <property type="project" value="UniProtKB-SubCell"/>
</dbReference>
<proteinExistence type="predicted"/>
<sequence>MCLIFGHRVCLNVAMVAMVNSSAEMDLLELREELQEDDNHCPVPEMNFNVTLNSKQGTYPWTPYSQGVILASYFYGYVIAQVIGGRISDFVGATRLFGGATLLSSVLTCFTPIISTLSPIYMIVLRVVLGFVHGMNYPSAYTLIARWAPLQERSTLLSVCVIGTHFGVVVSMPLTGYLCEHGFSGGWPSAFYLMGSAGFVWFVFWVFLVFESPAKHPRISTNELAYIQKNIPFVSNDKMWPSSVRLGASSSFQSINYLYLDEVLAHSKKGDAQQWTYIFYISVGMYIFGALVFLIFGSAQVQPWGIFSKEKSRTLSVREANLIFTVPVILTIDDKDLKKDNTTVVEVIGIR</sequence>
<dbReference type="GO" id="GO:0006820">
    <property type="term" value="P:monoatomic anion transport"/>
    <property type="evidence" value="ECO:0007669"/>
    <property type="project" value="TreeGrafter"/>
</dbReference>
<feature type="transmembrane region" description="Helical" evidence="5">
    <location>
        <begin position="156"/>
        <end position="178"/>
    </location>
</feature>
<dbReference type="FunFam" id="1.20.1250.20:FF:000423">
    <property type="entry name" value="Putative inorganic phosphate cotransporter-like Protein"/>
    <property type="match status" value="1"/>
</dbReference>
<evidence type="ECO:0000256" key="4">
    <source>
        <dbReference type="ARBA" id="ARBA00023136"/>
    </source>
</evidence>
<name>A0A8X6MVN8_NEPPI</name>
<dbReference type="InterPro" id="IPR036259">
    <property type="entry name" value="MFS_trans_sf"/>
</dbReference>
<dbReference type="Pfam" id="PF07690">
    <property type="entry name" value="MFS_1"/>
    <property type="match status" value="1"/>
</dbReference>
<evidence type="ECO:0000259" key="6">
    <source>
        <dbReference type="PROSITE" id="PS50850"/>
    </source>
</evidence>
<comment type="subcellular location">
    <subcellularLocation>
        <location evidence="1">Membrane</location>
        <topology evidence="1">Multi-pass membrane protein</topology>
    </subcellularLocation>
</comment>
<keyword evidence="8" id="KW-1185">Reference proteome</keyword>
<reference evidence="7" key="1">
    <citation type="submission" date="2020-08" db="EMBL/GenBank/DDBJ databases">
        <title>Multicomponent nature underlies the extraordinary mechanical properties of spider dragline silk.</title>
        <authorList>
            <person name="Kono N."/>
            <person name="Nakamura H."/>
            <person name="Mori M."/>
            <person name="Yoshida Y."/>
            <person name="Ohtoshi R."/>
            <person name="Malay A.D."/>
            <person name="Moran D.A.P."/>
            <person name="Tomita M."/>
            <person name="Numata K."/>
            <person name="Arakawa K."/>
        </authorList>
    </citation>
    <scope>NUCLEOTIDE SEQUENCE</scope>
</reference>
<feature type="domain" description="Major facilitator superfamily (MFS) profile" evidence="6">
    <location>
        <begin position="10"/>
        <end position="351"/>
    </location>
</feature>
<dbReference type="GO" id="GO:0022857">
    <property type="term" value="F:transmembrane transporter activity"/>
    <property type="evidence" value="ECO:0007669"/>
    <property type="project" value="InterPro"/>
</dbReference>
<protein>
    <submittedName>
        <fullName evidence="7">Vesicular glutamate transporter 1</fullName>
    </submittedName>
</protein>
<dbReference type="PANTHER" id="PTHR11662:SF399">
    <property type="entry name" value="FI19708P1-RELATED"/>
    <property type="match status" value="1"/>
</dbReference>
<organism evidence="7 8">
    <name type="scientific">Nephila pilipes</name>
    <name type="common">Giant wood spider</name>
    <name type="synonym">Nephila maculata</name>
    <dbReference type="NCBI Taxonomy" id="299642"/>
    <lineage>
        <taxon>Eukaryota</taxon>
        <taxon>Metazoa</taxon>
        <taxon>Ecdysozoa</taxon>
        <taxon>Arthropoda</taxon>
        <taxon>Chelicerata</taxon>
        <taxon>Arachnida</taxon>
        <taxon>Araneae</taxon>
        <taxon>Araneomorphae</taxon>
        <taxon>Entelegynae</taxon>
        <taxon>Araneoidea</taxon>
        <taxon>Nephilidae</taxon>
        <taxon>Nephila</taxon>
    </lineage>
</organism>
<keyword evidence="4 5" id="KW-0472">Membrane</keyword>
<dbReference type="EMBL" id="BMAW01051388">
    <property type="protein sequence ID" value="GFS80152.1"/>
    <property type="molecule type" value="Genomic_DNA"/>
</dbReference>
<evidence type="ECO:0000313" key="7">
    <source>
        <dbReference type="EMBL" id="GFS80152.1"/>
    </source>
</evidence>
<keyword evidence="3 5" id="KW-1133">Transmembrane helix</keyword>
<dbReference type="SUPFAM" id="SSF103473">
    <property type="entry name" value="MFS general substrate transporter"/>
    <property type="match status" value="1"/>
</dbReference>
<feature type="transmembrane region" description="Helical" evidence="5">
    <location>
        <begin position="190"/>
        <end position="210"/>
    </location>
</feature>
<dbReference type="Gene3D" id="1.20.1250.20">
    <property type="entry name" value="MFS general substrate transporter like domains"/>
    <property type="match status" value="1"/>
</dbReference>
<gene>
    <name evidence="7" type="primary">slc17a7</name>
    <name evidence="7" type="ORF">NPIL_681221</name>
</gene>
<dbReference type="InterPro" id="IPR050382">
    <property type="entry name" value="MFS_Na/Anion_cotransporter"/>
</dbReference>
<keyword evidence="2 5" id="KW-0812">Transmembrane</keyword>
<dbReference type="AlphaFoldDB" id="A0A8X6MVN8"/>
<evidence type="ECO:0000256" key="1">
    <source>
        <dbReference type="ARBA" id="ARBA00004141"/>
    </source>
</evidence>
<feature type="transmembrane region" description="Helical" evidence="5">
    <location>
        <begin position="96"/>
        <end position="114"/>
    </location>
</feature>
<dbReference type="Proteomes" id="UP000887013">
    <property type="component" value="Unassembled WGS sequence"/>
</dbReference>